<accession>A0A3N7GL03</accession>
<dbReference type="EMBL" id="CM009295">
    <property type="protein sequence ID" value="RQO91694.1"/>
    <property type="molecule type" value="Genomic_DNA"/>
</dbReference>
<evidence type="ECO:0000313" key="2">
    <source>
        <dbReference type="Proteomes" id="UP000006729"/>
    </source>
</evidence>
<evidence type="ECO:0000313" key="1">
    <source>
        <dbReference type="EMBL" id="RQO91694.1"/>
    </source>
</evidence>
<sequence length="91" mass="10333">MRVNPPIWRERLPIEVTFFKRNEEMGCSSSLKEALNEQDKLRQEQVWAKGNNESGGFGLVVRVGLPGLHWVCMAWAVYDGLLTYGLCLHVG</sequence>
<name>A0A3N7GL03_POPTR</name>
<reference evidence="1 2" key="1">
    <citation type="journal article" date="2006" name="Science">
        <title>The genome of black cottonwood, Populus trichocarpa (Torr. &amp; Gray).</title>
        <authorList>
            <person name="Tuskan G.A."/>
            <person name="Difazio S."/>
            <person name="Jansson S."/>
            <person name="Bohlmann J."/>
            <person name="Grigoriev I."/>
            <person name="Hellsten U."/>
            <person name="Putnam N."/>
            <person name="Ralph S."/>
            <person name="Rombauts S."/>
            <person name="Salamov A."/>
            <person name="Schein J."/>
            <person name="Sterck L."/>
            <person name="Aerts A."/>
            <person name="Bhalerao R.R."/>
            <person name="Bhalerao R.P."/>
            <person name="Blaudez D."/>
            <person name="Boerjan W."/>
            <person name="Brun A."/>
            <person name="Brunner A."/>
            <person name="Busov V."/>
            <person name="Campbell M."/>
            <person name="Carlson J."/>
            <person name="Chalot M."/>
            <person name="Chapman J."/>
            <person name="Chen G.L."/>
            <person name="Cooper D."/>
            <person name="Coutinho P.M."/>
            <person name="Couturier J."/>
            <person name="Covert S."/>
            <person name="Cronk Q."/>
            <person name="Cunningham R."/>
            <person name="Davis J."/>
            <person name="Degroeve S."/>
            <person name="Dejardin A."/>
            <person name="Depamphilis C."/>
            <person name="Detter J."/>
            <person name="Dirks B."/>
            <person name="Dubchak I."/>
            <person name="Duplessis S."/>
            <person name="Ehlting J."/>
            <person name="Ellis B."/>
            <person name="Gendler K."/>
            <person name="Goodstein D."/>
            <person name="Gribskov M."/>
            <person name="Grimwood J."/>
            <person name="Groover A."/>
            <person name="Gunter L."/>
            <person name="Hamberger B."/>
            <person name="Heinze B."/>
            <person name="Helariutta Y."/>
            <person name="Henrissat B."/>
            <person name="Holligan D."/>
            <person name="Holt R."/>
            <person name="Huang W."/>
            <person name="Islam-Faridi N."/>
            <person name="Jones S."/>
            <person name="Jones-Rhoades M."/>
            <person name="Jorgensen R."/>
            <person name="Joshi C."/>
            <person name="Kangasjarvi J."/>
            <person name="Karlsson J."/>
            <person name="Kelleher C."/>
            <person name="Kirkpatrick R."/>
            <person name="Kirst M."/>
            <person name="Kohler A."/>
            <person name="Kalluri U."/>
            <person name="Larimer F."/>
            <person name="Leebens-Mack J."/>
            <person name="Leple J.C."/>
            <person name="Locascio P."/>
            <person name="Lou Y."/>
            <person name="Lucas S."/>
            <person name="Martin F."/>
            <person name="Montanini B."/>
            <person name="Napoli C."/>
            <person name="Nelson D.R."/>
            <person name="Nelson C."/>
            <person name="Nieminen K."/>
            <person name="Nilsson O."/>
            <person name="Pereda V."/>
            <person name="Peter G."/>
            <person name="Philippe R."/>
            <person name="Pilate G."/>
            <person name="Poliakov A."/>
            <person name="Razumovskaya J."/>
            <person name="Richardson P."/>
            <person name="Rinaldi C."/>
            <person name="Ritland K."/>
            <person name="Rouze P."/>
            <person name="Ryaboy D."/>
            <person name="Schmutz J."/>
            <person name="Schrader J."/>
            <person name="Segerman B."/>
            <person name="Shin H."/>
            <person name="Siddiqui A."/>
            <person name="Sterky F."/>
            <person name="Terry A."/>
            <person name="Tsai C.J."/>
            <person name="Uberbacher E."/>
            <person name="Unneberg P."/>
            <person name="Vahala J."/>
            <person name="Wall K."/>
            <person name="Wessler S."/>
            <person name="Yang G."/>
            <person name="Yin T."/>
            <person name="Douglas C."/>
            <person name="Marra M."/>
            <person name="Sandberg G."/>
            <person name="Van de Peer Y."/>
            <person name="Rokhsar D."/>
        </authorList>
    </citation>
    <scope>NUCLEOTIDE SEQUENCE [LARGE SCALE GENOMIC DNA]</scope>
    <source>
        <strain evidence="2">cv. Nisqually</strain>
    </source>
</reference>
<proteinExistence type="predicted"/>
<protein>
    <submittedName>
        <fullName evidence="1">Uncharacterized protein</fullName>
    </submittedName>
</protein>
<dbReference type="Proteomes" id="UP000006729">
    <property type="component" value="Chromosome 6"/>
</dbReference>
<dbReference type="InParanoid" id="A0A3N7GL03"/>
<gene>
    <name evidence="1" type="ORF">POPTR_006G140950</name>
</gene>
<dbReference type="AlphaFoldDB" id="A0A3N7GL03"/>
<keyword evidence="2" id="KW-1185">Reference proteome</keyword>
<organism evidence="1 2">
    <name type="scientific">Populus trichocarpa</name>
    <name type="common">Western balsam poplar</name>
    <name type="synonym">Populus balsamifera subsp. trichocarpa</name>
    <dbReference type="NCBI Taxonomy" id="3694"/>
    <lineage>
        <taxon>Eukaryota</taxon>
        <taxon>Viridiplantae</taxon>
        <taxon>Streptophyta</taxon>
        <taxon>Embryophyta</taxon>
        <taxon>Tracheophyta</taxon>
        <taxon>Spermatophyta</taxon>
        <taxon>Magnoliopsida</taxon>
        <taxon>eudicotyledons</taxon>
        <taxon>Gunneridae</taxon>
        <taxon>Pentapetalae</taxon>
        <taxon>rosids</taxon>
        <taxon>fabids</taxon>
        <taxon>Malpighiales</taxon>
        <taxon>Salicaceae</taxon>
        <taxon>Saliceae</taxon>
        <taxon>Populus</taxon>
    </lineage>
</organism>